<dbReference type="Pfam" id="PF20209">
    <property type="entry name" value="DUF6570"/>
    <property type="match status" value="1"/>
</dbReference>
<keyword evidence="1" id="KW-0378">Hydrolase</keyword>
<comment type="catalytic activity">
    <reaction evidence="1">
        <text>ATP + H2O = ADP + phosphate + H(+)</text>
        <dbReference type="Rhea" id="RHEA:13065"/>
        <dbReference type="ChEBI" id="CHEBI:15377"/>
        <dbReference type="ChEBI" id="CHEBI:15378"/>
        <dbReference type="ChEBI" id="CHEBI:30616"/>
        <dbReference type="ChEBI" id="CHEBI:43474"/>
        <dbReference type="ChEBI" id="CHEBI:456216"/>
        <dbReference type="EC" id="5.6.2.3"/>
    </reaction>
</comment>
<dbReference type="InterPro" id="IPR025476">
    <property type="entry name" value="Helitron_helicase-like"/>
</dbReference>
<dbReference type="GO" id="GO:0004386">
    <property type="term" value="F:helicase activity"/>
    <property type="evidence" value="ECO:0007669"/>
    <property type="project" value="UniProtKB-KW"/>
</dbReference>
<keyword evidence="1" id="KW-0227">DNA damage</keyword>
<dbReference type="Gene3D" id="3.40.50.300">
    <property type="entry name" value="P-loop containing nucleotide triphosphate hydrolases"/>
    <property type="match status" value="1"/>
</dbReference>
<feature type="region of interest" description="Disordered" evidence="2">
    <location>
        <begin position="2219"/>
        <end position="2247"/>
    </location>
</feature>
<keyword evidence="1" id="KW-0067">ATP-binding</keyword>
<dbReference type="Pfam" id="PF14214">
    <property type="entry name" value="Helitron_like_N"/>
    <property type="match status" value="1"/>
</dbReference>
<gene>
    <name evidence="6" type="ORF">SCF082_LOCUS36744</name>
</gene>
<dbReference type="Pfam" id="PF05970">
    <property type="entry name" value="PIF1"/>
    <property type="match status" value="1"/>
</dbReference>
<dbReference type="SUPFAM" id="SSF52540">
    <property type="entry name" value="P-loop containing nucleoside triphosphate hydrolases"/>
    <property type="match status" value="1"/>
</dbReference>
<comment type="similarity">
    <text evidence="1">Belongs to the helicase family.</text>
</comment>
<keyword evidence="1" id="KW-0547">Nucleotide-binding</keyword>
<feature type="domain" description="DUF6570" evidence="5">
    <location>
        <begin position="496"/>
        <end position="630"/>
    </location>
</feature>
<evidence type="ECO:0000313" key="6">
    <source>
        <dbReference type="EMBL" id="CAK9076084.1"/>
    </source>
</evidence>
<evidence type="ECO:0000259" key="5">
    <source>
        <dbReference type="Pfam" id="PF20209"/>
    </source>
</evidence>
<dbReference type="InterPro" id="IPR027417">
    <property type="entry name" value="P-loop_NTPase"/>
</dbReference>
<keyword evidence="7" id="KW-1185">Reference proteome</keyword>
<evidence type="ECO:0000313" key="7">
    <source>
        <dbReference type="Proteomes" id="UP001642464"/>
    </source>
</evidence>
<dbReference type="Proteomes" id="UP001642464">
    <property type="component" value="Unassembled WGS sequence"/>
</dbReference>
<keyword evidence="1" id="KW-0233">DNA recombination</keyword>
<proteinExistence type="inferred from homology"/>
<keyword evidence="1" id="KW-0234">DNA repair</keyword>
<sequence length="2671" mass="294935">MPSTRVAYRDRGYRLHIAADRLEEFRLAYAALQARPTYSTAAFAHGQFAEIVSAMECTFAASSSEADSTTCVRVRRSYRGAQIGFSLPVAAFFYCTVVIEELFVDDDVRHQHLSLEDFRARCRAIFVPCSAYTPGIFVWDKLWLLPPAVPRPFAGWDAMVASLSTAPSVISPTASRASFSRIWTTCVETATSQQPSLYVACHAHGRRWSITVPTPTALAVRLLVEDLLQDLPPDSSAMQAAWATLSQQHAVATHITIPDTLAFQRQDWSYSLAPGAWEPRAYASDVVTQRLPCGPPEATLSFWCRLCGWTGADRDSWNTHLDYHGGFQAYRQQLLAQHACDWPQPLDPKELRTCMASYSDRFHAAIALPTQPCACCACNHVTDDRSVVWDLRAPPFDLLQLHPLFSARSYLERLQCLYVDAPAEFLGLALHTFSARGVPVPAFGGAGLRDDSDSWLLYIPSDSRELWDASVAEPDRPLEVFLCATCFSALSRQPPRLPALALANGNFCCPLPTSLQTLTFAETLFVSRGYTLHRLHTLPGRAAPADRQQALRGNVISFPQNAAQIFNMLPRPVSSAAEMLTVLFPRDDLQDLTSCPEYHVRRQRVLEALRWLTLHNPYYTDVTIDYDALETLPLDGPLVNVGCSAPAADLTPEPGPADAQPGPATVAHMPVAAAVLDTEGAGLLPTELWRQALSTENAPDDDLVAAVPHGSTPLSSFHPAYWTWCFPTLFPYGDGLPSTPRLTRLTLRDWGRHLLLRRDRCLSDQPWALDLHFLATLFGVLHRKDLLQAVRAKFSTPGFLQQVQDLPSLRTEDFDILVNVLHDSGSVRQALRHPALPQPLRTVLRSMQLVARSIPCTNAYRENMRHELRALQLWHGLPCFFVTLNPADTKHPFTVRYKTGAHWQGLSAATDFDPALARALSNLQLAHTVAADPVAASQAFHHHVSTFFQDLLDIDITPRSLPPDGLASRHGHGLLGPVAAVYAITEPQLRGSLHVHMLVHSYGLHTVEELLARFHVRIPLLCQRLEAWANTIVAASLESLPPVLHTASVADVFQRLQPLPFSKKHETVLHAQIGATWDFTFSASHWALAAPTPIAASSPWTDPFLDSEHQVPSFTPWPRSYLRVQDAPPSAETWAAMLLYDLRHSAVHCCLHECRPRTCHKGLLGKAGFCRLGFWHWRDVAAWTAPDMWQRCHGLPLLAQTTIDTSPECTGLRGQIQPQRHHPFHTRFNFGILGCCKCNHDVAILLRAPVPTATDEAHSSLAASMAASARSASYYITAYITKTHPHLSNLWLLLRSGHERLQSELHQHPQREDARYVAARVLTRMLTSAEKNTHKSMAEICHYLLGFPEAYVTHSFKKLYVTNLVHRALQLRPVATLTAEEPESSFYLYRSPPDTTVGDDTDMHPVCLISGHQELDYMYRGPDLSTWPLYFYVAAIQRCSAQRLPPSSVYTYFEPQHPYAARSVQRLRLDTAWSIPALCGIALPPPDQDLELHSLILLLLFKPWARVDLLDLLQDPETDTQFDSWDTLDASDTDVDDAEMVRSLTMFLTTERSFHLSWPALRARAGFAQEDVDSDDLPTFALPSLPPLPSVRKSATVFQFLEDYILAGHCNTREGTLNHKQALFLVVFSLALHERLLAASPDPGLPAPAAQQQLLLLGGPGTGKTHVLKFALALQERFFPGSVRKCAFMNSAARLLQGSTLHSALNLSFDDGSKARRSATKCEALLEAWSSTLLLALDEASMLSAELYSQSESQIRSLKGAPTVPWGGLTLLLSGDFCQLPPVAATSLLSSVPAPPPPTASAATHTRHQHTVRGLDLWKQVDRCVSLEYTHRTQGPLQEFLQAMRQGHIPTALWQTLLGRLLRPHDQRLLAPRFWASDACVGVLRHRVRVAATLHRAEVLAPASGHRLLLCLAADRCRNARNLPIIAPPFLEYLTRLPNLNQTCNLPGYLCLWPGAVLCLEHKICEQHGLIRGCPVTVREILLHDQEPPFEDDPTAPPHILQYLPRGLLVHVQGATFTQSSHWQPGEFLLEPLHRSWSLSPSSEHLHGLDDATLAAVACTPLQVSRRQFPCTNTLACTAYNVQGRTVPAMLADLALPPHMKRASWQLQCFLFVLAHLLTFSSLVPMFCPLQDEYWLAVYVLLSRLPSLDDLLLLRAPRRDYLSGGPPQYLADALAHFAAMQTTTLQEADRKLAGLRLQPLRLMVTAPLLGPVPAPRVKRPRAAGSDFSDQAGAPSGLSGPGPGFKSERAAVSVSPEYRSFSFRLGFHAYSHRLPTSFFGLCCHPPTFCRRSHREHIMPGENKRRHSAAAPAKPAASQPAPAKPAASQPPAPQVQPPAPPTKPAASQPPAPQVQPPAPPTPAASDPSLPAAAPPQPDPLAAAPAPFFVKRRRSGATNSAPAQVTPPTLQISILKYGADGSLTHTEFEPELASFAILLSMTNKPSLTYKIKDSVIAFIEAGARANPGGDVPQQLTDLAAFSQLLWSFPSTAPWVPALYTGGGNEGVLAGLQHIERWATWRRSTEPGHSCDALRVHIWAPDGLDIQAFLDTTSWDISQQSGIHPTHSLTIAPPPYASTHLTIMASMTAGTDEAFVLLLEGNTFPLKAHLDELGIAHTKNAQGKYVRETTPLLLRDDNKLLAALSALLRKTYHRLVVDDMLPAPVRNHLLSIFRI</sequence>
<feature type="domain" description="DNA helicase Pif1-like DEAD-box helicase" evidence="3">
    <location>
        <begin position="1652"/>
        <end position="1786"/>
    </location>
</feature>
<keyword evidence="1 6" id="KW-0347">Helicase</keyword>
<evidence type="ECO:0000256" key="2">
    <source>
        <dbReference type="SAM" id="MobiDB-lite"/>
    </source>
</evidence>
<feature type="compositionally biased region" description="Pro residues" evidence="2">
    <location>
        <begin position="2326"/>
        <end position="2360"/>
    </location>
</feature>
<protein>
    <recommendedName>
        <fullName evidence="1">ATP-dependent DNA helicase</fullName>
        <ecNumber evidence="1">5.6.2.3</ecNumber>
    </recommendedName>
</protein>
<evidence type="ECO:0000259" key="3">
    <source>
        <dbReference type="Pfam" id="PF05970"/>
    </source>
</evidence>
<feature type="region of interest" description="Disordered" evidence="2">
    <location>
        <begin position="2299"/>
        <end position="2381"/>
    </location>
</feature>
<name>A0ABP0PM45_9DINO</name>
<reference evidence="6 7" key="1">
    <citation type="submission" date="2024-02" db="EMBL/GenBank/DDBJ databases">
        <authorList>
            <person name="Chen Y."/>
            <person name="Shah S."/>
            <person name="Dougan E. K."/>
            <person name="Thang M."/>
            <person name="Chan C."/>
        </authorList>
    </citation>
    <scope>NUCLEOTIDE SEQUENCE [LARGE SCALE GENOMIC DNA]</scope>
</reference>
<dbReference type="InterPro" id="IPR010285">
    <property type="entry name" value="DNA_helicase_pif1-like_DEAD"/>
</dbReference>
<dbReference type="EC" id="5.6.2.3" evidence="1"/>
<accession>A0ABP0PM45</accession>
<evidence type="ECO:0000256" key="1">
    <source>
        <dbReference type="RuleBase" id="RU363044"/>
    </source>
</evidence>
<dbReference type="InterPro" id="IPR051055">
    <property type="entry name" value="PIF1_helicase"/>
</dbReference>
<dbReference type="EMBL" id="CAXAMM010036668">
    <property type="protein sequence ID" value="CAK9076084.1"/>
    <property type="molecule type" value="Genomic_DNA"/>
</dbReference>
<comment type="cofactor">
    <cofactor evidence="1">
        <name>Mg(2+)</name>
        <dbReference type="ChEBI" id="CHEBI:18420"/>
    </cofactor>
</comment>
<feature type="domain" description="Helitron helicase-like" evidence="4">
    <location>
        <begin position="826"/>
        <end position="999"/>
    </location>
</feature>
<organism evidence="6 7">
    <name type="scientific">Durusdinium trenchii</name>
    <dbReference type="NCBI Taxonomy" id="1381693"/>
    <lineage>
        <taxon>Eukaryota</taxon>
        <taxon>Sar</taxon>
        <taxon>Alveolata</taxon>
        <taxon>Dinophyceae</taxon>
        <taxon>Suessiales</taxon>
        <taxon>Symbiodiniaceae</taxon>
        <taxon>Durusdinium</taxon>
    </lineage>
</organism>
<evidence type="ECO:0000259" key="4">
    <source>
        <dbReference type="Pfam" id="PF14214"/>
    </source>
</evidence>
<feature type="compositionally biased region" description="Low complexity" evidence="2">
    <location>
        <begin position="2307"/>
        <end position="2325"/>
    </location>
</feature>
<dbReference type="InterPro" id="IPR046700">
    <property type="entry name" value="DUF6570"/>
</dbReference>
<comment type="caution">
    <text evidence="6">The sequence shown here is derived from an EMBL/GenBank/DDBJ whole genome shotgun (WGS) entry which is preliminary data.</text>
</comment>
<dbReference type="PANTHER" id="PTHR47642">
    <property type="entry name" value="ATP-DEPENDENT DNA HELICASE"/>
    <property type="match status" value="1"/>
</dbReference>